<dbReference type="PANTHER" id="PTHR34035:SF1">
    <property type="entry name" value="TESTIS-EXPRESSED PROTEIN 47"/>
    <property type="match status" value="1"/>
</dbReference>
<sequence length="222" mass="26191">MIYPYHVIHIIESSFRTLLKIFRAIDKSDKIIEWYMESHTERINLNLSEEEDRKPFSGFDRQTIQEMCRKYALAPTIHNRILCSLDNVVHRIFRTYEVLVLDMEATVISDYDSNETDEKKLLDLLSQVTRLSVHLAEEPMKGQEEYVPEIFRRKLAEILGNIRQVHPELIPQQAVVGYFADVSSYEGLISIKEYMNIYDLPYETSLQSELAWPVQKNSFFYT</sequence>
<dbReference type="InterPro" id="IPR055308">
    <property type="entry name" value="TEX47-like"/>
</dbReference>
<protein>
    <submittedName>
        <fullName evidence="2">Uncharacterized protein</fullName>
    </submittedName>
</protein>
<organism evidence="1 2">
    <name type="scientific">Trichobilharzia regenti</name>
    <name type="common">Nasal bird schistosome</name>
    <dbReference type="NCBI Taxonomy" id="157069"/>
    <lineage>
        <taxon>Eukaryota</taxon>
        <taxon>Metazoa</taxon>
        <taxon>Spiralia</taxon>
        <taxon>Lophotrochozoa</taxon>
        <taxon>Platyhelminthes</taxon>
        <taxon>Trematoda</taxon>
        <taxon>Digenea</taxon>
        <taxon>Strigeidida</taxon>
        <taxon>Schistosomatoidea</taxon>
        <taxon>Schistosomatidae</taxon>
        <taxon>Trichobilharzia</taxon>
    </lineage>
</organism>
<dbReference type="Pfam" id="PF24787">
    <property type="entry name" value="TEX47"/>
    <property type="match status" value="1"/>
</dbReference>
<evidence type="ECO:0000313" key="2">
    <source>
        <dbReference type="WBParaSite" id="TREG1_6760.2"/>
    </source>
</evidence>
<dbReference type="Proteomes" id="UP000050795">
    <property type="component" value="Unassembled WGS sequence"/>
</dbReference>
<reference evidence="2" key="2">
    <citation type="submission" date="2023-11" db="UniProtKB">
        <authorList>
            <consortium name="WormBaseParasite"/>
        </authorList>
    </citation>
    <scope>IDENTIFICATION</scope>
</reference>
<name>A0AA85K337_TRIRE</name>
<dbReference type="WBParaSite" id="TREG1_6760.2">
    <property type="protein sequence ID" value="TREG1_6760.2"/>
    <property type="gene ID" value="TREG1_6760"/>
</dbReference>
<keyword evidence="1" id="KW-1185">Reference proteome</keyword>
<dbReference type="AlphaFoldDB" id="A0AA85K337"/>
<accession>A0AA85K337</accession>
<proteinExistence type="predicted"/>
<reference evidence="1" key="1">
    <citation type="submission" date="2022-06" db="EMBL/GenBank/DDBJ databases">
        <authorList>
            <person name="Berger JAMES D."/>
            <person name="Berger JAMES D."/>
        </authorList>
    </citation>
    <scope>NUCLEOTIDE SEQUENCE [LARGE SCALE GENOMIC DNA]</scope>
</reference>
<dbReference type="PANTHER" id="PTHR34035">
    <property type="entry name" value="TESTIS-EXPRESSED PROTEIN 47"/>
    <property type="match status" value="1"/>
</dbReference>
<evidence type="ECO:0000313" key="1">
    <source>
        <dbReference type="Proteomes" id="UP000050795"/>
    </source>
</evidence>